<dbReference type="STRING" id="1423726.FC07_GL001221"/>
<dbReference type="InterPro" id="IPR001670">
    <property type="entry name" value="ADH_Fe/GldA"/>
</dbReference>
<keyword evidence="3" id="KW-0520">NAD</keyword>
<reference evidence="6 7" key="1">
    <citation type="journal article" date="2015" name="Genome Announc.">
        <title>Expanding the biotechnology potential of lactobacilli through comparative genomics of 213 strains and associated genera.</title>
        <authorList>
            <person name="Sun Z."/>
            <person name="Harris H.M."/>
            <person name="McCann A."/>
            <person name="Guo C."/>
            <person name="Argimon S."/>
            <person name="Zhang W."/>
            <person name="Yang X."/>
            <person name="Jeffery I.B."/>
            <person name="Cooney J.C."/>
            <person name="Kagawa T.F."/>
            <person name="Liu W."/>
            <person name="Song Y."/>
            <person name="Salvetti E."/>
            <person name="Wrobel A."/>
            <person name="Rasinkangas P."/>
            <person name="Parkhill J."/>
            <person name="Rea M.C."/>
            <person name="O'Sullivan O."/>
            <person name="Ritari J."/>
            <person name="Douillard F.P."/>
            <person name="Paul Ross R."/>
            <person name="Yang R."/>
            <person name="Briner A.E."/>
            <person name="Felis G.E."/>
            <person name="de Vos W.M."/>
            <person name="Barrangou R."/>
            <person name="Klaenhammer T.R."/>
            <person name="Caufield P.W."/>
            <person name="Cui Y."/>
            <person name="Zhang H."/>
            <person name="O'Toole P.W."/>
        </authorList>
    </citation>
    <scope>NUCLEOTIDE SEQUENCE [LARGE SCALE GENOMIC DNA]</scope>
    <source>
        <strain evidence="6 7">DSM 20003</strain>
    </source>
</reference>
<dbReference type="FunFam" id="3.40.50.1970:FF:000003">
    <property type="entry name" value="Alcohol dehydrogenase, iron-containing"/>
    <property type="match status" value="1"/>
</dbReference>
<organism evidence="6 7">
    <name type="scientific">Loigolactobacillus bifermentans DSM 20003</name>
    <dbReference type="NCBI Taxonomy" id="1423726"/>
    <lineage>
        <taxon>Bacteria</taxon>
        <taxon>Bacillati</taxon>
        <taxon>Bacillota</taxon>
        <taxon>Bacilli</taxon>
        <taxon>Lactobacillales</taxon>
        <taxon>Lactobacillaceae</taxon>
        <taxon>Loigolactobacillus</taxon>
    </lineage>
</organism>
<accession>A0A0R1GMY1</accession>
<dbReference type="GO" id="GO:0004022">
    <property type="term" value="F:alcohol dehydrogenase (NAD+) activity"/>
    <property type="evidence" value="ECO:0007669"/>
    <property type="project" value="UniProtKB-ARBA"/>
</dbReference>
<dbReference type="Gene3D" id="3.40.50.1970">
    <property type="match status" value="1"/>
</dbReference>
<dbReference type="PANTHER" id="PTHR11496">
    <property type="entry name" value="ALCOHOL DEHYDROGENASE"/>
    <property type="match status" value="1"/>
</dbReference>
<dbReference type="Pfam" id="PF25137">
    <property type="entry name" value="ADH_Fe_C"/>
    <property type="match status" value="1"/>
</dbReference>
<dbReference type="GO" id="GO:0046872">
    <property type="term" value="F:metal ion binding"/>
    <property type="evidence" value="ECO:0007669"/>
    <property type="project" value="InterPro"/>
</dbReference>
<dbReference type="Gene3D" id="1.20.1090.10">
    <property type="entry name" value="Dehydroquinate synthase-like - alpha domain"/>
    <property type="match status" value="1"/>
</dbReference>
<dbReference type="RefSeq" id="WP_057905393.1">
    <property type="nucleotide sequence ID" value="NZ_AZDA01000117.1"/>
</dbReference>
<dbReference type="PATRIC" id="fig|1423726.3.peg.1268"/>
<evidence type="ECO:0000256" key="2">
    <source>
        <dbReference type="ARBA" id="ARBA00023002"/>
    </source>
</evidence>
<feature type="domain" description="Alcohol dehydrogenase iron-type/glycerol dehydrogenase GldA" evidence="4">
    <location>
        <begin position="9"/>
        <end position="177"/>
    </location>
</feature>
<proteinExistence type="inferred from homology"/>
<keyword evidence="7" id="KW-1185">Reference proteome</keyword>
<name>A0A0R1GMY1_9LACO</name>
<dbReference type="EMBL" id="AZDA01000117">
    <property type="protein sequence ID" value="KRK33297.1"/>
    <property type="molecule type" value="Genomic_DNA"/>
</dbReference>
<feature type="domain" description="Fe-containing alcohol dehydrogenase-like C-terminal" evidence="5">
    <location>
        <begin position="189"/>
        <end position="382"/>
    </location>
</feature>
<sequence>MQDFTFKVPQSIEFGLGSLKKLPGILKENKSEHVFLISDEGLAKLGVVKKIQDIIETDGLTCTVYLGVVPNPTVDVVNDATKNYQESGATSIVAIGGGSAMDVAKTTGVLATYSGEITDYEGLHKVPGPIVPIIAVPTTAGTGSEVSASAVITDEARNYKMSVISHEMLPKYAVLDPDMIMTAPASIAAACGIDALIHAMEAYLSRNASPFTDAMAEKAMALIGPNLRQFVANRQDKEAACAMMVGSTFAGMSFAWAKLGDIHAMSHPLSAYFHVVHGVANAILLPTILEYNMIADRGRYEKIYNYIRTSAQPAANFEPEMLVDEVKKLSAALGMPTTLSEVGVTEDKFQEMAEDAMKSPNIAVNPRLTTIKDVIALYQKAL</sequence>
<evidence type="ECO:0000313" key="7">
    <source>
        <dbReference type="Proteomes" id="UP000051461"/>
    </source>
</evidence>
<dbReference type="Pfam" id="PF00465">
    <property type="entry name" value="Fe-ADH"/>
    <property type="match status" value="1"/>
</dbReference>
<dbReference type="InterPro" id="IPR039697">
    <property type="entry name" value="Alcohol_dehydrogenase_Fe"/>
</dbReference>
<evidence type="ECO:0000256" key="1">
    <source>
        <dbReference type="ARBA" id="ARBA00007358"/>
    </source>
</evidence>
<dbReference type="InterPro" id="IPR018211">
    <property type="entry name" value="ADH_Fe_CS"/>
</dbReference>
<evidence type="ECO:0000259" key="5">
    <source>
        <dbReference type="Pfam" id="PF25137"/>
    </source>
</evidence>
<dbReference type="CDD" id="cd08551">
    <property type="entry name" value="Fe-ADH"/>
    <property type="match status" value="1"/>
</dbReference>
<evidence type="ECO:0000313" key="6">
    <source>
        <dbReference type="EMBL" id="KRK33297.1"/>
    </source>
</evidence>
<comment type="similarity">
    <text evidence="1">Belongs to the iron-containing alcohol dehydrogenase family.</text>
</comment>
<protein>
    <submittedName>
        <fullName evidence="6">DhaT protein</fullName>
    </submittedName>
</protein>
<dbReference type="AlphaFoldDB" id="A0A0R1GMY1"/>
<dbReference type="FunFam" id="1.20.1090.10:FF:000001">
    <property type="entry name" value="Aldehyde-alcohol dehydrogenase"/>
    <property type="match status" value="1"/>
</dbReference>
<dbReference type="PROSITE" id="PS00060">
    <property type="entry name" value="ADH_IRON_2"/>
    <property type="match status" value="1"/>
</dbReference>
<gene>
    <name evidence="6" type="ORF">FC07_GL001221</name>
</gene>
<dbReference type="PANTHER" id="PTHR11496:SF102">
    <property type="entry name" value="ALCOHOL DEHYDROGENASE 4"/>
    <property type="match status" value="1"/>
</dbReference>
<evidence type="ECO:0000256" key="3">
    <source>
        <dbReference type="ARBA" id="ARBA00023027"/>
    </source>
</evidence>
<keyword evidence="2" id="KW-0560">Oxidoreductase</keyword>
<dbReference type="OrthoDB" id="9815791at2"/>
<dbReference type="SUPFAM" id="SSF56796">
    <property type="entry name" value="Dehydroquinate synthase-like"/>
    <property type="match status" value="1"/>
</dbReference>
<comment type="caution">
    <text evidence="6">The sequence shown here is derived from an EMBL/GenBank/DDBJ whole genome shotgun (WGS) entry which is preliminary data.</text>
</comment>
<evidence type="ECO:0000259" key="4">
    <source>
        <dbReference type="Pfam" id="PF00465"/>
    </source>
</evidence>
<dbReference type="InterPro" id="IPR056798">
    <property type="entry name" value="ADH_Fe_C"/>
</dbReference>
<dbReference type="Proteomes" id="UP000051461">
    <property type="component" value="Unassembled WGS sequence"/>
</dbReference>